<keyword evidence="2" id="KW-1185">Reference proteome</keyword>
<evidence type="ECO:0000313" key="1">
    <source>
        <dbReference type="EMBL" id="WZN44939.1"/>
    </source>
</evidence>
<gene>
    <name evidence="1" type="ORF">WJU22_18750</name>
</gene>
<dbReference type="EMBL" id="CP150096">
    <property type="protein sequence ID" value="WZN44939.1"/>
    <property type="molecule type" value="Genomic_DNA"/>
</dbReference>
<organism evidence="1 2">
    <name type="scientific">Chitinophaga caseinilytica</name>
    <dbReference type="NCBI Taxonomy" id="2267521"/>
    <lineage>
        <taxon>Bacteria</taxon>
        <taxon>Pseudomonadati</taxon>
        <taxon>Bacteroidota</taxon>
        <taxon>Chitinophagia</taxon>
        <taxon>Chitinophagales</taxon>
        <taxon>Chitinophagaceae</taxon>
        <taxon>Chitinophaga</taxon>
    </lineage>
</organism>
<dbReference type="InterPro" id="IPR027417">
    <property type="entry name" value="P-loop_NTPase"/>
</dbReference>
<dbReference type="SUPFAM" id="SSF52540">
    <property type="entry name" value="P-loop containing nucleoside triphosphate hydrolases"/>
    <property type="match status" value="1"/>
</dbReference>
<sequence>MEPAKQDIIQDLRREILRLQGLKAATTEIPEDFGLSAISHVFPQGVFPTGVIHELTTAESPMSATSGFACYLLSRLMRRGTVSAWISTHRTLFPPALAGYGIEPDRILFIDAASGRDALWAMEEALRCDQLAAVVGEVRDLDFTASRRLQLAVEKSKVTGLVLRPSGSRLVQNACVSRWHISSLPSTPSSGLPGVGHARWKVELLKMRGGKTGMWEMEWTPETLHILSPAKTPVTADEWRKIG</sequence>
<dbReference type="PIRSF" id="PIRSF034285">
    <property type="entry name" value="UCP034285"/>
    <property type="match status" value="1"/>
</dbReference>
<reference evidence="1 2" key="1">
    <citation type="submission" date="2024-03" db="EMBL/GenBank/DDBJ databases">
        <title>Chitinophaga caseinilytica sp. nov., a casein hydrolysing bacterium isolated from forest soil.</title>
        <authorList>
            <person name="Lee D.S."/>
            <person name="Han D.M."/>
            <person name="Baek J.H."/>
            <person name="Choi D.G."/>
            <person name="Jeon J.H."/>
            <person name="Jeon C.O."/>
        </authorList>
    </citation>
    <scope>NUCLEOTIDE SEQUENCE [LARGE SCALE GENOMIC DNA]</scope>
    <source>
        <strain evidence="1 2">KACC 19118</strain>
    </source>
</reference>
<dbReference type="Proteomes" id="UP001449657">
    <property type="component" value="Chromosome"/>
</dbReference>
<dbReference type="RefSeq" id="WP_341839698.1">
    <property type="nucleotide sequence ID" value="NZ_CP149792.1"/>
</dbReference>
<dbReference type="Gene3D" id="3.40.50.300">
    <property type="entry name" value="P-loop containing nucleotide triphosphate hydrolases"/>
    <property type="match status" value="1"/>
</dbReference>
<evidence type="ECO:0000313" key="2">
    <source>
        <dbReference type="Proteomes" id="UP001449657"/>
    </source>
</evidence>
<name>A0ABZ2YZK1_9BACT</name>
<proteinExistence type="predicted"/>
<protein>
    <submittedName>
        <fullName evidence="1">Error-prone repair protein ImuA</fullName>
    </submittedName>
</protein>
<dbReference type="InterPro" id="IPR017026">
    <property type="entry name" value="ImuA"/>
</dbReference>
<accession>A0ABZ2YZK1</accession>